<accession>A0A4Z1A4L9</accession>
<organism evidence="1 2">
    <name type="scientific">Leptospira jelokensis</name>
    <dbReference type="NCBI Taxonomy" id="2484931"/>
    <lineage>
        <taxon>Bacteria</taxon>
        <taxon>Pseudomonadati</taxon>
        <taxon>Spirochaetota</taxon>
        <taxon>Spirochaetia</taxon>
        <taxon>Leptospirales</taxon>
        <taxon>Leptospiraceae</taxon>
        <taxon>Leptospira</taxon>
    </lineage>
</organism>
<reference evidence="1" key="1">
    <citation type="journal article" date="2019" name="PLoS Negl. Trop. Dis.">
        <title>Revisiting the worldwide diversity of Leptospira species in the environment.</title>
        <authorList>
            <person name="Vincent A.T."/>
            <person name="Schiettekatte O."/>
            <person name="Bourhy P."/>
            <person name="Veyrier F.J."/>
            <person name="Picardeau M."/>
        </authorList>
    </citation>
    <scope>NUCLEOTIDE SEQUENCE [LARGE SCALE GENOMIC DNA]</scope>
    <source>
        <strain evidence="1">201702451</strain>
    </source>
</reference>
<sequence>MKQIVQIIILSVTLFIIMPIGANDIDHQKYQSIKEIISNPHHQEEVEIYEERIRKVTDEPLPYLIRIAQAKDTYVFIRARAIQLLELYQNQTSQSALEKTIEDSHEKSHIRKLAIRTYSKFSEIDTNRQSNFIKRFESDKELGPIVKNQQKFNGKTKHNQFDKKKLNQLNHK</sequence>
<evidence type="ECO:0000313" key="1">
    <source>
        <dbReference type="EMBL" id="TGL77260.1"/>
    </source>
</evidence>
<proteinExistence type="predicted"/>
<dbReference type="AlphaFoldDB" id="A0A4Z1A4L9"/>
<protein>
    <submittedName>
        <fullName evidence="1">HEAT repeat domain-containing protein</fullName>
    </submittedName>
</protein>
<dbReference type="EMBL" id="RQGH01000003">
    <property type="protein sequence ID" value="TGL77260.1"/>
    <property type="molecule type" value="Genomic_DNA"/>
</dbReference>
<keyword evidence="2" id="KW-1185">Reference proteome</keyword>
<gene>
    <name evidence="1" type="ORF">EHQ62_00315</name>
</gene>
<dbReference type="Proteomes" id="UP000297567">
    <property type="component" value="Unassembled WGS sequence"/>
</dbReference>
<comment type="caution">
    <text evidence="1">The sequence shown here is derived from an EMBL/GenBank/DDBJ whole genome shotgun (WGS) entry which is preliminary data.</text>
</comment>
<dbReference type="RefSeq" id="WP_135640308.1">
    <property type="nucleotide sequence ID" value="NZ_RQGH01000003.1"/>
</dbReference>
<name>A0A4Z1A4L9_9LEPT</name>
<evidence type="ECO:0000313" key="2">
    <source>
        <dbReference type="Proteomes" id="UP000297567"/>
    </source>
</evidence>